<feature type="transmembrane region" description="Helical" evidence="8">
    <location>
        <begin position="52"/>
        <end position="75"/>
    </location>
</feature>
<evidence type="ECO:0000256" key="4">
    <source>
        <dbReference type="ARBA" id="ARBA00022692"/>
    </source>
</evidence>
<keyword evidence="6 8" id="KW-0472">Membrane</keyword>
<evidence type="ECO:0000256" key="5">
    <source>
        <dbReference type="ARBA" id="ARBA00022989"/>
    </source>
</evidence>
<feature type="transmembrane region" description="Helical" evidence="8">
    <location>
        <begin position="107"/>
        <end position="124"/>
    </location>
</feature>
<feature type="transmembrane region" description="Helical" evidence="8">
    <location>
        <begin position="81"/>
        <end position="100"/>
    </location>
</feature>
<comment type="caution">
    <text evidence="9">The sequence shown here is derived from an EMBL/GenBank/DDBJ whole genome shotgun (WGS) entry which is preliminary data.</text>
</comment>
<gene>
    <name evidence="9" type="ORF">GCM10023196_032070</name>
</gene>
<feature type="transmembrane region" description="Helical" evidence="8">
    <location>
        <begin position="229"/>
        <end position="251"/>
    </location>
</feature>
<organism evidence="9 10">
    <name type="scientific">Actinoallomurus vinaceus</name>
    <dbReference type="NCBI Taxonomy" id="1080074"/>
    <lineage>
        <taxon>Bacteria</taxon>
        <taxon>Bacillati</taxon>
        <taxon>Actinomycetota</taxon>
        <taxon>Actinomycetes</taxon>
        <taxon>Streptosporangiales</taxon>
        <taxon>Thermomonosporaceae</taxon>
        <taxon>Actinoallomurus</taxon>
    </lineage>
</organism>
<keyword evidence="10" id="KW-1185">Reference proteome</keyword>
<name>A0ABP8U7T5_9ACTN</name>
<protein>
    <submittedName>
        <fullName evidence="9">MFS transporter</fullName>
    </submittedName>
</protein>
<comment type="subcellular location">
    <subcellularLocation>
        <location evidence="1">Cell membrane</location>
        <topology evidence="1">Multi-pass membrane protein</topology>
    </subcellularLocation>
</comment>
<keyword evidence="5 8" id="KW-1133">Transmembrane helix</keyword>
<evidence type="ECO:0000313" key="9">
    <source>
        <dbReference type="EMBL" id="GAA4625928.1"/>
    </source>
</evidence>
<dbReference type="InterPro" id="IPR011701">
    <property type="entry name" value="MFS"/>
</dbReference>
<feature type="transmembrane region" description="Helical" evidence="8">
    <location>
        <begin position="360"/>
        <end position="382"/>
    </location>
</feature>
<dbReference type="PANTHER" id="PTHR23517">
    <property type="entry name" value="RESISTANCE PROTEIN MDTM, PUTATIVE-RELATED-RELATED"/>
    <property type="match status" value="1"/>
</dbReference>
<dbReference type="Proteomes" id="UP001501442">
    <property type="component" value="Unassembled WGS sequence"/>
</dbReference>
<accession>A0ABP8U7T5</accession>
<keyword evidence="4 8" id="KW-0812">Transmembrane</keyword>
<evidence type="ECO:0000256" key="7">
    <source>
        <dbReference type="SAM" id="MobiDB-lite"/>
    </source>
</evidence>
<keyword evidence="2" id="KW-0813">Transport</keyword>
<evidence type="ECO:0000256" key="8">
    <source>
        <dbReference type="SAM" id="Phobius"/>
    </source>
</evidence>
<dbReference type="PANTHER" id="PTHR23517:SF2">
    <property type="entry name" value="MULTIDRUG RESISTANCE PROTEIN MDTH"/>
    <property type="match status" value="1"/>
</dbReference>
<feature type="region of interest" description="Disordered" evidence="7">
    <location>
        <begin position="418"/>
        <end position="437"/>
    </location>
</feature>
<feature type="transmembrane region" description="Helical" evidence="8">
    <location>
        <begin position="297"/>
        <end position="315"/>
    </location>
</feature>
<keyword evidence="3" id="KW-1003">Cell membrane</keyword>
<dbReference type="InterPro" id="IPR036259">
    <property type="entry name" value="MFS_trans_sf"/>
</dbReference>
<feature type="transmembrane region" description="Helical" evidence="8">
    <location>
        <begin position="321"/>
        <end position="348"/>
    </location>
</feature>
<evidence type="ECO:0000256" key="3">
    <source>
        <dbReference type="ARBA" id="ARBA00022475"/>
    </source>
</evidence>
<proteinExistence type="predicted"/>
<dbReference type="InterPro" id="IPR050171">
    <property type="entry name" value="MFS_Transporters"/>
</dbReference>
<dbReference type="EMBL" id="BAABHK010000004">
    <property type="protein sequence ID" value="GAA4625928.1"/>
    <property type="molecule type" value="Genomic_DNA"/>
</dbReference>
<sequence>MMITKTTSETAGSTKARGGVVLIGALVIDSLGNGLFLPLSLVFFTRLTDVPLSLLGILISVANVVTLPVPVWAGALADRLGALPLVVAAQVMQALGYLAYGRVDDPAGIFLAASLVAVGVRFFWSSIFTAVADYADASTSTLSTDSWFAWTNTTRTVGLGAGGLITGAVIADGRAVAYRAVAYRAVAYGAAACFTAAAAAITVFVRAPRFRHETEQARSGYGTLLRDRPFVALTGINTTLAMTSMMLGLGLPTFVLTGLHGPAWLTSALFVGNTVLVSVLAAPVVKRLAGYRRTRAVMTAAALWAVWCLLLSGLVPGRHAWVIPVLIGSTALFTLAEVLHAPVSIALATAMSPPEFRGRYMAAFQYSFTIAGIIAPTFFATLFDLHRALPWIALCVIDCLAVVAIRLLEPSLPPTVQHDSAAEVGGGHEEPSVDQSA</sequence>
<dbReference type="Gene3D" id="1.20.1250.20">
    <property type="entry name" value="MFS general substrate transporter like domains"/>
    <property type="match status" value="1"/>
</dbReference>
<reference evidence="10" key="1">
    <citation type="journal article" date="2019" name="Int. J. Syst. Evol. Microbiol.">
        <title>The Global Catalogue of Microorganisms (GCM) 10K type strain sequencing project: providing services to taxonomists for standard genome sequencing and annotation.</title>
        <authorList>
            <consortium name="The Broad Institute Genomics Platform"/>
            <consortium name="The Broad Institute Genome Sequencing Center for Infectious Disease"/>
            <person name="Wu L."/>
            <person name="Ma J."/>
        </authorList>
    </citation>
    <scope>NUCLEOTIDE SEQUENCE [LARGE SCALE GENOMIC DNA]</scope>
    <source>
        <strain evidence="10">JCM 17939</strain>
    </source>
</reference>
<evidence type="ECO:0000256" key="1">
    <source>
        <dbReference type="ARBA" id="ARBA00004651"/>
    </source>
</evidence>
<evidence type="ECO:0000313" key="10">
    <source>
        <dbReference type="Proteomes" id="UP001501442"/>
    </source>
</evidence>
<dbReference type="Pfam" id="PF07690">
    <property type="entry name" value="MFS_1"/>
    <property type="match status" value="1"/>
</dbReference>
<feature type="transmembrane region" description="Helical" evidence="8">
    <location>
        <begin position="20"/>
        <end position="45"/>
    </location>
</feature>
<feature type="transmembrane region" description="Helical" evidence="8">
    <location>
        <begin position="263"/>
        <end position="285"/>
    </location>
</feature>
<evidence type="ECO:0000256" key="6">
    <source>
        <dbReference type="ARBA" id="ARBA00023136"/>
    </source>
</evidence>
<dbReference type="SUPFAM" id="SSF103473">
    <property type="entry name" value="MFS general substrate transporter"/>
    <property type="match status" value="1"/>
</dbReference>
<evidence type="ECO:0000256" key="2">
    <source>
        <dbReference type="ARBA" id="ARBA00022448"/>
    </source>
</evidence>
<feature type="transmembrane region" description="Helical" evidence="8">
    <location>
        <begin position="185"/>
        <end position="208"/>
    </location>
</feature>